<dbReference type="EMBL" id="JACHMN010000003">
    <property type="protein sequence ID" value="MBB5872921.1"/>
    <property type="molecule type" value="Genomic_DNA"/>
</dbReference>
<dbReference type="InterPro" id="IPR001845">
    <property type="entry name" value="HTH_ArsR_DNA-bd_dom"/>
</dbReference>
<dbReference type="InterPro" id="IPR036390">
    <property type="entry name" value="WH_DNA-bd_sf"/>
</dbReference>
<organism evidence="2 3">
    <name type="scientific">Allocatelliglobosispora scoriae</name>
    <dbReference type="NCBI Taxonomy" id="643052"/>
    <lineage>
        <taxon>Bacteria</taxon>
        <taxon>Bacillati</taxon>
        <taxon>Actinomycetota</taxon>
        <taxon>Actinomycetes</taxon>
        <taxon>Micromonosporales</taxon>
        <taxon>Micromonosporaceae</taxon>
        <taxon>Allocatelliglobosispora</taxon>
    </lineage>
</organism>
<comment type="caution">
    <text evidence="2">The sequence shown here is derived from an EMBL/GenBank/DDBJ whole genome shotgun (WGS) entry which is preliminary data.</text>
</comment>
<sequence length="329" mass="36073">MTWRIHFTALDLARVRIGDSLGPLAETLFGLLQLSAPGRHPVAFARWHRRALTRITPQMYPLTSLVPPGMRAVDLWTLTGEQSTIEQGIAALRAMREESVLAELDYFASHSELPRAAWRLANPGGDERDLLARAAYVSYRALIEPHWTQVRACLGAERMARADVLFTGGVESLFTTLYPDRIRWRAPVLEIRMPSETDIELGGRGLVLVPSLFLGERLVLLNDLHDEQPPRLVFPADIGSMRGARLLADALPGSPAIEALMGSANASALGRIADGCTTGELARHLDVEPTVANRHLAMLRQAGLVVTRRQGSANWHLLTPLGLALLDAS</sequence>
<dbReference type="Gene3D" id="1.10.10.10">
    <property type="entry name" value="Winged helix-like DNA-binding domain superfamily/Winged helix DNA-binding domain"/>
    <property type="match status" value="1"/>
</dbReference>
<dbReference type="Proteomes" id="UP000587527">
    <property type="component" value="Unassembled WGS sequence"/>
</dbReference>
<evidence type="ECO:0000313" key="3">
    <source>
        <dbReference type="Proteomes" id="UP000587527"/>
    </source>
</evidence>
<accession>A0A841C230</accession>
<reference evidence="2 3" key="1">
    <citation type="submission" date="2020-08" db="EMBL/GenBank/DDBJ databases">
        <title>Sequencing the genomes of 1000 actinobacteria strains.</title>
        <authorList>
            <person name="Klenk H.-P."/>
        </authorList>
    </citation>
    <scope>NUCLEOTIDE SEQUENCE [LARGE SCALE GENOMIC DNA]</scope>
    <source>
        <strain evidence="2 3">DSM 45362</strain>
    </source>
</reference>
<dbReference type="RefSeq" id="WP_184843274.1">
    <property type="nucleotide sequence ID" value="NZ_JACHMN010000003.1"/>
</dbReference>
<dbReference type="InterPro" id="IPR011991">
    <property type="entry name" value="ArsR-like_HTH"/>
</dbReference>
<proteinExistence type="predicted"/>
<dbReference type="SMART" id="SM00418">
    <property type="entry name" value="HTH_ARSR"/>
    <property type="match status" value="1"/>
</dbReference>
<gene>
    <name evidence="2" type="ORF">F4553_006355</name>
</gene>
<keyword evidence="3" id="KW-1185">Reference proteome</keyword>
<protein>
    <recommendedName>
        <fullName evidence="1">HTH arsR-type domain-containing protein</fullName>
    </recommendedName>
</protein>
<dbReference type="AlphaFoldDB" id="A0A841C230"/>
<dbReference type="CDD" id="cd00090">
    <property type="entry name" value="HTH_ARSR"/>
    <property type="match status" value="1"/>
</dbReference>
<dbReference type="GO" id="GO:0003700">
    <property type="term" value="F:DNA-binding transcription factor activity"/>
    <property type="evidence" value="ECO:0007669"/>
    <property type="project" value="InterPro"/>
</dbReference>
<dbReference type="InterPro" id="IPR036388">
    <property type="entry name" value="WH-like_DNA-bd_sf"/>
</dbReference>
<feature type="domain" description="HTH arsR-type" evidence="1">
    <location>
        <begin position="255"/>
        <end position="326"/>
    </location>
</feature>
<name>A0A841C230_9ACTN</name>
<evidence type="ECO:0000313" key="2">
    <source>
        <dbReference type="EMBL" id="MBB5872921.1"/>
    </source>
</evidence>
<evidence type="ECO:0000259" key="1">
    <source>
        <dbReference type="SMART" id="SM00418"/>
    </source>
</evidence>
<dbReference type="SUPFAM" id="SSF46785">
    <property type="entry name" value="Winged helix' DNA-binding domain"/>
    <property type="match status" value="1"/>
</dbReference>
<dbReference type="Pfam" id="PF12840">
    <property type="entry name" value="HTH_20"/>
    <property type="match status" value="1"/>
</dbReference>